<dbReference type="GeneID" id="54357710"/>
<sequence>MISLCVCRWAACLFRSLLSACAMVPIGHRPISSIASISSISFEPADSRREGISLPPCAILKRFLLPQRLPKYRDVISAHVQADRTSSRFTTPAYAVPIRVGYRVIAASSLIESPRATVSSSEMNSARCYHIPQYTSCTSRDCPGGEIRKRTKEAARLETRFTRQPVHSSAASWTTGSI</sequence>
<proteinExistence type="predicted"/>
<organism evidence="3">
    <name type="scientific">Dissoconium aciculare CBS 342.82</name>
    <dbReference type="NCBI Taxonomy" id="1314786"/>
    <lineage>
        <taxon>Eukaryota</taxon>
        <taxon>Fungi</taxon>
        <taxon>Dikarya</taxon>
        <taxon>Ascomycota</taxon>
        <taxon>Pezizomycotina</taxon>
        <taxon>Dothideomycetes</taxon>
        <taxon>Dothideomycetidae</taxon>
        <taxon>Mycosphaerellales</taxon>
        <taxon>Dissoconiaceae</taxon>
        <taxon>Dissoconium</taxon>
    </lineage>
</organism>
<reference evidence="3" key="1">
    <citation type="submission" date="2020-01" db="EMBL/GenBank/DDBJ databases">
        <authorList>
            <consortium name="DOE Joint Genome Institute"/>
            <person name="Haridas S."/>
            <person name="Albert R."/>
            <person name="Binder M."/>
            <person name="Bloem J."/>
            <person name="Labutti K."/>
            <person name="Salamov A."/>
            <person name="Andreopoulos B."/>
            <person name="Baker S.E."/>
            <person name="Barry K."/>
            <person name="Bills G."/>
            <person name="Bluhm B.H."/>
            <person name="Cannon C."/>
            <person name="Castanera R."/>
            <person name="Culley D.E."/>
            <person name="Daum C."/>
            <person name="Ezra D."/>
            <person name="Gonzalez J.B."/>
            <person name="Henrissat B."/>
            <person name="Kuo A."/>
            <person name="Liang C."/>
            <person name="Lipzen A."/>
            <person name="Lutzoni F."/>
            <person name="Magnuson J."/>
            <person name="Mondo S."/>
            <person name="Nolan M."/>
            <person name="Ohm R."/>
            <person name="Pangilinan J."/>
            <person name="Park H.-J."/>
            <person name="Ramirez L."/>
            <person name="Alfaro M."/>
            <person name="Sun H."/>
            <person name="Tritt A."/>
            <person name="Yoshinaga Y."/>
            <person name="Zwiers L.-H."/>
            <person name="Turgeon B.G."/>
            <person name="Goodwin S.B."/>
            <person name="Spatafora J.W."/>
            <person name="Crous P.W."/>
            <person name="Grigoriev I.V."/>
        </authorList>
    </citation>
    <scope>NUCLEOTIDE SEQUENCE</scope>
    <source>
        <strain evidence="3">CBS 342.82</strain>
    </source>
</reference>
<evidence type="ECO:0000256" key="1">
    <source>
        <dbReference type="SAM" id="SignalP"/>
    </source>
</evidence>
<evidence type="ECO:0000313" key="2">
    <source>
        <dbReference type="Proteomes" id="UP000504637"/>
    </source>
</evidence>
<evidence type="ECO:0000313" key="3">
    <source>
        <dbReference type="RefSeq" id="XP_033459573.1"/>
    </source>
</evidence>
<protein>
    <recommendedName>
        <fullName evidence="4">Secreted protein</fullName>
    </recommendedName>
</protein>
<feature type="chain" id="PRO_5027084451" description="Secreted protein" evidence="1">
    <location>
        <begin position="23"/>
        <end position="178"/>
    </location>
</feature>
<accession>A0A6J3M6P3</accession>
<reference evidence="3" key="2">
    <citation type="submission" date="2020-04" db="EMBL/GenBank/DDBJ databases">
        <authorList>
            <consortium name="NCBI Genome Project"/>
        </authorList>
    </citation>
    <scope>NUCLEOTIDE SEQUENCE</scope>
    <source>
        <strain evidence="3">CBS 342.82</strain>
    </source>
</reference>
<keyword evidence="2" id="KW-1185">Reference proteome</keyword>
<gene>
    <name evidence="3" type="ORF">K489DRAFT_245999</name>
</gene>
<keyword evidence="1" id="KW-0732">Signal</keyword>
<dbReference type="RefSeq" id="XP_033459573.1">
    <property type="nucleotide sequence ID" value="XM_033599911.1"/>
</dbReference>
<dbReference type="AlphaFoldDB" id="A0A6J3M6P3"/>
<name>A0A6J3M6P3_9PEZI</name>
<dbReference type="Proteomes" id="UP000504637">
    <property type="component" value="Unplaced"/>
</dbReference>
<evidence type="ECO:0008006" key="4">
    <source>
        <dbReference type="Google" id="ProtNLM"/>
    </source>
</evidence>
<reference evidence="3" key="3">
    <citation type="submission" date="2025-08" db="UniProtKB">
        <authorList>
            <consortium name="RefSeq"/>
        </authorList>
    </citation>
    <scope>IDENTIFICATION</scope>
    <source>
        <strain evidence="3">CBS 342.82</strain>
    </source>
</reference>
<feature type="signal peptide" evidence="1">
    <location>
        <begin position="1"/>
        <end position="22"/>
    </location>
</feature>